<dbReference type="SUPFAM" id="SSF55248">
    <property type="entry name" value="PCD-like"/>
    <property type="match status" value="1"/>
</dbReference>
<dbReference type="PANTHER" id="PTHR48099:SF5">
    <property type="entry name" value="C-1-TETRAHYDROFOLATE SYNTHASE, CYTOPLASMIC"/>
    <property type="match status" value="1"/>
</dbReference>
<keyword evidence="10" id="KW-0521">NADP</keyword>
<dbReference type="GO" id="GO:0008616">
    <property type="term" value="P:tRNA queuosine(34) biosynthetic process"/>
    <property type="evidence" value="ECO:0007669"/>
    <property type="project" value="UniProtKB-KW"/>
</dbReference>
<dbReference type="InterPro" id="IPR036291">
    <property type="entry name" value="NAD(P)-bd_dom_sf"/>
</dbReference>
<dbReference type="GO" id="GO:0035999">
    <property type="term" value="P:tetrahydrofolate interconversion"/>
    <property type="evidence" value="ECO:0007669"/>
    <property type="project" value="TreeGrafter"/>
</dbReference>
<organism evidence="17 18">
    <name type="scientific">Seminavis robusta</name>
    <dbReference type="NCBI Taxonomy" id="568900"/>
    <lineage>
        <taxon>Eukaryota</taxon>
        <taxon>Sar</taxon>
        <taxon>Stramenopiles</taxon>
        <taxon>Ochrophyta</taxon>
        <taxon>Bacillariophyta</taxon>
        <taxon>Bacillariophyceae</taxon>
        <taxon>Bacillariophycidae</taxon>
        <taxon>Naviculales</taxon>
        <taxon>Naviculaceae</taxon>
        <taxon>Seminavis</taxon>
    </lineage>
</organism>
<evidence type="ECO:0000256" key="11">
    <source>
        <dbReference type="ARBA" id="ARBA00023002"/>
    </source>
</evidence>
<proteinExistence type="inferred from homology"/>
<reference evidence="17" key="1">
    <citation type="submission" date="2020-06" db="EMBL/GenBank/DDBJ databases">
        <authorList>
            <consortium name="Plant Systems Biology data submission"/>
        </authorList>
    </citation>
    <scope>NUCLEOTIDE SEQUENCE</scope>
    <source>
        <strain evidence="17">D6</strain>
    </source>
</reference>
<evidence type="ECO:0000256" key="2">
    <source>
        <dbReference type="ARBA" id="ARBA00004777"/>
    </source>
</evidence>
<dbReference type="GO" id="GO:0006729">
    <property type="term" value="P:tetrahydrobiopterin biosynthetic process"/>
    <property type="evidence" value="ECO:0007669"/>
    <property type="project" value="InterPro"/>
</dbReference>
<dbReference type="InterPro" id="IPR020631">
    <property type="entry name" value="THF_DH/CycHdrlase_NAD-bd_dom"/>
</dbReference>
<comment type="similarity">
    <text evidence="3">Belongs to the pterin-4-alpha-carbinolamine dehydratase family.</text>
</comment>
<feature type="domain" description="SsuA/THI5-like" evidence="16">
    <location>
        <begin position="171"/>
        <end position="255"/>
    </location>
</feature>
<comment type="catalytic activity">
    <reaction evidence="1">
        <text>(4aS,6R)-4a-hydroxy-L-erythro-5,6,7,8-tetrahydrobiopterin = (6R)-L-erythro-6,7-dihydrobiopterin + H2O</text>
        <dbReference type="Rhea" id="RHEA:11920"/>
        <dbReference type="ChEBI" id="CHEBI:15377"/>
        <dbReference type="ChEBI" id="CHEBI:15642"/>
        <dbReference type="ChEBI" id="CHEBI:43120"/>
        <dbReference type="EC" id="4.2.1.96"/>
    </reaction>
</comment>
<dbReference type="Gene3D" id="3.40.1780.10">
    <property type="entry name" value="QueA-like"/>
    <property type="match status" value="2"/>
</dbReference>
<dbReference type="InterPro" id="IPR036428">
    <property type="entry name" value="PCD_sf"/>
</dbReference>
<feature type="domain" description="Tetrahydrofolate dehydrogenase/cyclohydrolase NAD(P)-binding" evidence="15">
    <location>
        <begin position="494"/>
        <end position="637"/>
    </location>
</feature>
<dbReference type="GO" id="GO:0005829">
    <property type="term" value="C:cytosol"/>
    <property type="evidence" value="ECO:0007669"/>
    <property type="project" value="TreeGrafter"/>
</dbReference>
<keyword evidence="7" id="KW-0949">S-adenosyl-L-methionine</keyword>
<dbReference type="Pfam" id="PF02547">
    <property type="entry name" value="Queuosine_synth"/>
    <property type="match status" value="1"/>
</dbReference>
<evidence type="ECO:0000256" key="6">
    <source>
        <dbReference type="ARBA" id="ARBA00022679"/>
    </source>
</evidence>
<dbReference type="GO" id="GO:0016740">
    <property type="term" value="F:transferase activity"/>
    <property type="evidence" value="ECO:0007669"/>
    <property type="project" value="UniProtKB-KW"/>
</dbReference>
<evidence type="ECO:0000256" key="3">
    <source>
        <dbReference type="ARBA" id="ARBA00006472"/>
    </source>
</evidence>
<dbReference type="Gene3D" id="3.40.50.10860">
    <property type="entry name" value="Leucine Dehydrogenase, chain A, domain 1"/>
    <property type="match status" value="1"/>
</dbReference>
<keyword evidence="12" id="KW-0456">Lyase</keyword>
<dbReference type="Gene3D" id="3.40.50.720">
    <property type="entry name" value="NAD(P)-binding Rossmann-like Domain"/>
    <property type="match status" value="1"/>
</dbReference>
<dbReference type="SUPFAM" id="SSF111337">
    <property type="entry name" value="QueA-like"/>
    <property type="match status" value="1"/>
</dbReference>
<feature type="domain" description="Tetrahydrofolate dehydrogenase/cyclohydrolase catalytic" evidence="14">
    <location>
        <begin position="355"/>
        <end position="476"/>
    </location>
</feature>
<evidence type="ECO:0000259" key="16">
    <source>
        <dbReference type="Pfam" id="PF09084"/>
    </source>
</evidence>
<evidence type="ECO:0000313" key="18">
    <source>
        <dbReference type="Proteomes" id="UP001153069"/>
    </source>
</evidence>
<dbReference type="InterPro" id="IPR001533">
    <property type="entry name" value="Pterin_deHydtase"/>
</dbReference>
<gene>
    <name evidence="17" type="ORF">SEMRO_3514_G348780.1</name>
</gene>
<keyword evidence="9" id="KW-0378">Hydrolase</keyword>
<evidence type="ECO:0000256" key="8">
    <source>
        <dbReference type="ARBA" id="ARBA00022785"/>
    </source>
</evidence>
<dbReference type="SUPFAM" id="SSF51735">
    <property type="entry name" value="NAD(P)-binding Rossmann-fold domains"/>
    <property type="match status" value="1"/>
</dbReference>
<dbReference type="InterPro" id="IPR003699">
    <property type="entry name" value="QueA"/>
</dbReference>
<dbReference type="OrthoDB" id="1448at2759"/>
<evidence type="ECO:0000256" key="9">
    <source>
        <dbReference type="ARBA" id="ARBA00022801"/>
    </source>
</evidence>
<accession>A0A9N8HY08</accession>
<comment type="caution">
    <text evidence="17">The sequence shown here is derived from an EMBL/GenBank/DDBJ whole genome shotgun (WGS) entry which is preliminary data.</text>
</comment>
<dbReference type="GO" id="GO:0004488">
    <property type="term" value="F:methylenetetrahydrofolate dehydrogenase (NADP+) activity"/>
    <property type="evidence" value="ECO:0007669"/>
    <property type="project" value="InterPro"/>
</dbReference>
<keyword evidence="13" id="KW-0511">Multifunctional enzyme</keyword>
<evidence type="ECO:0000256" key="7">
    <source>
        <dbReference type="ARBA" id="ARBA00022691"/>
    </source>
</evidence>
<dbReference type="InterPro" id="IPR042118">
    <property type="entry name" value="QueA_dom1"/>
</dbReference>
<feature type="non-terminal residue" evidence="17">
    <location>
        <position position="1"/>
    </location>
</feature>
<dbReference type="SUPFAM" id="SSF53223">
    <property type="entry name" value="Aminoacid dehydrogenase-like, N-terminal domain"/>
    <property type="match status" value="1"/>
</dbReference>
<evidence type="ECO:0000256" key="1">
    <source>
        <dbReference type="ARBA" id="ARBA00001554"/>
    </source>
</evidence>
<dbReference type="Pfam" id="PF09084">
    <property type="entry name" value="NMT1"/>
    <property type="match status" value="1"/>
</dbReference>
<dbReference type="InterPro" id="IPR000672">
    <property type="entry name" value="THF_DH/CycHdrlase"/>
</dbReference>
<keyword evidence="6" id="KW-0808">Transferase</keyword>
<evidence type="ECO:0000259" key="15">
    <source>
        <dbReference type="Pfam" id="PF02882"/>
    </source>
</evidence>
<keyword evidence="18" id="KW-1185">Reference proteome</keyword>
<keyword evidence="8" id="KW-0671">Queuosine biosynthesis</keyword>
<protein>
    <submittedName>
        <fullName evidence="17">Protein FolD (Partial)</fullName>
    </submittedName>
</protein>
<dbReference type="InterPro" id="IPR020630">
    <property type="entry name" value="THF_DH/CycHdrlase_cat_dom"/>
</dbReference>
<dbReference type="PANTHER" id="PTHR48099">
    <property type="entry name" value="C-1-TETRAHYDROFOLATE SYNTHASE, CYTOPLASMIC-RELATED"/>
    <property type="match status" value="1"/>
</dbReference>
<dbReference type="InterPro" id="IPR036100">
    <property type="entry name" value="QueA_sf"/>
</dbReference>
<comment type="pathway">
    <text evidence="2">One-carbon metabolism; tetrahydrofolate interconversion.</text>
</comment>
<evidence type="ECO:0000256" key="13">
    <source>
        <dbReference type="ARBA" id="ARBA00023268"/>
    </source>
</evidence>
<dbReference type="EMBL" id="CAICTM010003512">
    <property type="protein sequence ID" value="CAB9531413.1"/>
    <property type="molecule type" value="Genomic_DNA"/>
</dbReference>
<evidence type="ECO:0000256" key="12">
    <source>
        <dbReference type="ARBA" id="ARBA00023239"/>
    </source>
</evidence>
<dbReference type="HAMAP" id="MF_01576">
    <property type="entry name" value="THF_DHG_CYH"/>
    <property type="match status" value="1"/>
</dbReference>
<evidence type="ECO:0000256" key="4">
    <source>
        <dbReference type="ARBA" id="ARBA00022490"/>
    </source>
</evidence>
<dbReference type="AlphaFoldDB" id="A0A9N8HY08"/>
<evidence type="ECO:0000256" key="10">
    <source>
        <dbReference type="ARBA" id="ARBA00022857"/>
    </source>
</evidence>
<evidence type="ECO:0000256" key="5">
    <source>
        <dbReference type="ARBA" id="ARBA00022563"/>
    </source>
</evidence>
<dbReference type="Pfam" id="PF00763">
    <property type="entry name" value="THF_DHG_CYH"/>
    <property type="match status" value="1"/>
</dbReference>
<evidence type="ECO:0000313" key="17">
    <source>
        <dbReference type="EMBL" id="CAB9531413.1"/>
    </source>
</evidence>
<dbReference type="Pfam" id="PF02882">
    <property type="entry name" value="THF_DHG_CYH_C"/>
    <property type="match status" value="1"/>
</dbReference>
<dbReference type="GO" id="GO:0008124">
    <property type="term" value="F:4-alpha-hydroxytetrahydrobiopterin dehydratase activity"/>
    <property type="evidence" value="ECO:0007669"/>
    <property type="project" value="UniProtKB-EC"/>
</dbReference>
<keyword evidence="4" id="KW-0963">Cytoplasm</keyword>
<dbReference type="GO" id="GO:0004477">
    <property type="term" value="F:methenyltetrahydrofolate cyclohydrolase activity"/>
    <property type="evidence" value="ECO:0007669"/>
    <property type="project" value="TreeGrafter"/>
</dbReference>
<keyword evidence="5" id="KW-0554">One-carbon metabolism</keyword>
<dbReference type="Proteomes" id="UP001153069">
    <property type="component" value="Unassembled WGS sequence"/>
</dbReference>
<dbReference type="GO" id="GO:0016853">
    <property type="term" value="F:isomerase activity"/>
    <property type="evidence" value="ECO:0007669"/>
    <property type="project" value="InterPro"/>
</dbReference>
<dbReference type="Gene3D" id="3.40.190.10">
    <property type="entry name" value="Periplasmic binding protein-like II"/>
    <property type="match status" value="2"/>
</dbReference>
<dbReference type="Pfam" id="PF01329">
    <property type="entry name" value="Pterin_4a"/>
    <property type="match status" value="1"/>
</dbReference>
<name>A0A9N8HY08_9STRA</name>
<dbReference type="PRINTS" id="PR00085">
    <property type="entry name" value="THFDHDRGNASE"/>
</dbReference>
<dbReference type="Gene3D" id="3.30.1360.20">
    <property type="entry name" value="Transcriptional coactivator/pterin dehydratase"/>
    <property type="match status" value="1"/>
</dbReference>
<dbReference type="InterPro" id="IPR046346">
    <property type="entry name" value="Aminoacid_DH-like_N_sf"/>
</dbReference>
<dbReference type="InterPro" id="IPR015168">
    <property type="entry name" value="SsuA/THI5"/>
</dbReference>
<keyword evidence="11" id="KW-0560">Oxidoreductase</keyword>
<evidence type="ECO:0000259" key="14">
    <source>
        <dbReference type="Pfam" id="PF00763"/>
    </source>
</evidence>
<sequence length="1001" mass="109485">MRILATLRERNLSYLRTTAVKAKKAKPFIARLNHDVAVQLDYYMSPQFGGIASALVNNRYEQAGLGQVKFLPTCPPGLEQERVRNHANSSSPSAVTLGTVEQNIFIPTLLNQPELNTTAVGAMFRTSPLCVASLRPLEPGMTIGAHSDTVELLQRIFPQCKVIASPRSTKNADLQSGKVDAIQAYTTTEVPTLERLLNDKVCVTTLEGHGHTKLGYSQLIFAANECLTDDRREITQAFLEATFQGWKDVIQDPHQGVKAVQEAQKMLKHLDDEGNDHWYPSEEFQLEMLQLCNAQVKQTFQGDRYGVIAPRRWNQATDWLLDISNASPDDDTNFALDTTIWQPPSSQLAGGELGYRLMEDAKASAEFFLKTHGRKPSLAVITVGELKRYTHAQKRLQLYSDPAKSWFAKTATGEANGFEVDEIFLDDSITTDELLSQIYKLQKDDNLDGIQLMWPLPDHIDTARVFNAIDLARDVDGIHFVGQSEVGSSDPFAPVTPAAAMELLKENDINVKGKRALVIGRSPIVGSPMAHLLREQGAVVTVAHSETTPSLMEKLVGEVDIIVTAAGEPGLIPAEWIPGSATVVNIGATFDEETDSLVSDVAGDLSTVGCRYSPVPGGIGPLSVPILFQNTAKAAWKRVSDVSSHVSQTWTKTPASIRKSFHFPTYTAALEFADKVNEMSDIMDHHANMTFSHQCVDGVDVVMEFFTFDANELTEKDYDAARVVELVYGENAINMADFTYDLKESSIAVYPADPRGSSKLLHLSSNGQVKHYATFSETFTKILPKGAHIIFNESRVLDARLFVEGAGEDSVELMILDLGSVKLDVPCTEVALTAMLRVESVDEGDVVKDKITGTKIVVEKVLGVWKEDEKSDGNGMECIVRIHSDDSVDKFLDNAGSTPIPPYFQREAEASDKEAYNNVYASTGGSVAAPTAGLHFTEPVLESIGADNISYVTLHVGAGTFQPVVASDARDHAMHAESFCVSVHEIKRIVAASKAGKPLVV</sequence>